<keyword evidence="4" id="KW-1133">Transmembrane helix</keyword>
<dbReference type="Proteomes" id="UP001142372">
    <property type="component" value="Unassembled WGS sequence"/>
</dbReference>
<dbReference type="InterPro" id="IPR044665">
    <property type="entry name" value="E_coli_cyclophilin_A-like"/>
</dbReference>
<dbReference type="InterPro" id="IPR002130">
    <property type="entry name" value="Cyclophilin-type_PPIase_dom"/>
</dbReference>
<organism evidence="6 7">
    <name type="scientific">Leifsonia poae</name>
    <dbReference type="NCBI Taxonomy" id="110933"/>
    <lineage>
        <taxon>Bacteria</taxon>
        <taxon>Bacillati</taxon>
        <taxon>Actinomycetota</taxon>
        <taxon>Actinomycetes</taxon>
        <taxon>Micrococcales</taxon>
        <taxon>Microbacteriaceae</taxon>
        <taxon>Leifsonia</taxon>
    </lineage>
</organism>
<keyword evidence="2" id="KW-0697">Rotamase</keyword>
<comment type="caution">
    <text evidence="6">The sequence shown here is derived from an EMBL/GenBank/DDBJ whole genome shotgun (WGS) entry which is preliminary data.</text>
</comment>
<dbReference type="AlphaFoldDB" id="A0A9W6HEC8"/>
<evidence type="ECO:0000256" key="3">
    <source>
        <dbReference type="ARBA" id="ARBA00023235"/>
    </source>
</evidence>
<dbReference type="SUPFAM" id="SSF50891">
    <property type="entry name" value="Cyclophilin-like"/>
    <property type="match status" value="1"/>
</dbReference>
<keyword evidence="4" id="KW-0472">Membrane</keyword>
<evidence type="ECO:0000256" key="1">
    <source>
        <dbReference type="ARBA" id="ARBA00013194"/>
    </source>
</evidence>
<evidence type="ECO:0000313" key="7">
    <source>
        <dbReference type="Proteomes" id="UP001142372"/>
    </source>
</evidence>
<dbReference type="Gene3D" id="2.40.100.10">
    <property type="entry name" value="Cyclophilin-like"/>
    <property type="match status" value="1"/>
</dbReference>
<accession>A0A9W6HEC8</accession>
<dbReference type="PANTHER" id="PTHR43246">
    <property type="entry name" value="PEPTIDYL-PROLYL CIS-TRANS ISOMERASE CYP38, CHLOROPLASTIC"/>
    <property type="match status" value="1"/>
</dbReference>
<evidence type="ECO:0000259" key="5">
    <source>
        <dbReference type="PROSITE" id="PS50072"/>
    </source>
</evidence>
<name>A0A9W6HEC8_9MICO</name>
<dbReference type="Pfam" id="PF00160">
    <property type="entry name" value="Pro_isomerase"/>
    <property type="match status" value="1"/>
</dbReference>
<gene>
    <name evidence="6" type="ORF">GCM10017584_38070</name>
</gene>
<sequence>MASNRQNDREARQARERLRAYQARQTVHETKTKRRRRDNWIAGGAVLVVIVLAVATQLLYFAKPGTPSASASPSASAQTYTLPPKTLAGNRHWTGALTINDIALGVDLDGAKAPQAVSSTIGLASKGFYDGLTCHRLTNGGFYVLQCGDPKGDGSGGPGYSYGPIENAPKDDIYPAGTLAMARQSDNASSQGSQFFIVYKDTKIPSDSAGGYTVIGKVTSGLDKLISGVTDKGVQGGGTDGKPVVATTIDSFSLQ</sequence>
<dbReference type="EC" id="5.2.1.8" evidence="1"/>
<dbReference type="InterPro" id="IPR029000">
    <property type="entry name" value="Cyclophilin-like_dom_sf"/>
</dbReference>
<dbReference type="PROSITE" id="PS50072">
    <property type="entry name" value="CSA_PPIASE_2"/>
    <property type="match status" value="1"/>
</dbReference>
<dbReference type="EMBL" id="BSEN01000015">
    <property type="protein sequence ID" value="GLJ78233.1"/>
    <property type="molecule type" value="Genomic_DNA"/>
</dbReference>
<dbReference type="GO" id="GO:0003755">
    <property type="term" value="F:peptidyl-prolyl cis-trans isomerase activity"/>
    <property type="evidence" value="ECO:0007669"/>
    <property type="project" value="UniProtKB-KW"/>
</dbReference>
<feature type="domain" description="PPIase cyclophilin-type" evidence="5">
    <location>
        <begin position="104"/>
        <end position="254"/>
    </location>
</feature>
<dbReference type="RefSeq" id="WP_271178821.1">
    <property type="nucleotide sequence ID" value="NZ_BAAAJO010000003.1"/>
</dbReference>
<dbReference type="CDD" id="cd00317">
    <property type="entry name" value="cyclophilin"/>
    <property type="match status" value="1"/>
</dbReference>
<reference evidence="6" key="1">
    <citation type="journal article" date="2014" name="Int. J. Syst. Evol. Microbiol.">
        <title>Complete genome sequence of Corynebacterium casei LMG S-19264T (=DSM 44701T), isolated from a smear-ripened cheese.</title>
        <authorList>
            <consortium name="US DOE Joint Genome Institute (JGI-PGF)"/>
            <person name="Walter F."/>
            <person name="Albersmeier A."/>
            <person name="Kalinowski J."/>
            <person name="Ruckert C."/>
        </authorList>
    </citation>
    <scope>NUCLEOTIDE SEQUENCE</scope>
    <source>
        <strain evidence="6">VKM Ac-1401</strain>
    </source>
</reference>
<evidence type="ECO:0000256" key="4">
    <source>
        <dbReference type="SAM" id="Phobius"/>
    </source>
</evidence>
<protein>
    <recommendedName>
        <fullName evidence="1">peptidylprolyl isomerase</fullName>
        <ecNumber evidence="1">5.2.1.8</ecNumber>
    </recommendedName>
</protein>
<feature type="transmembrane region" description="Helical" evidence="4">
    <location>
        <begin position="40"/>
        <end position="62"/>
    </location>
</feature>
<keyword evidence="4" id="KW-0812">Transmembrane</keyword>
<keyword evidence="7" id="KW-1185">Reference proteome</keyword>
<proteinExistence type="predicted"/>
<keyword evidence="3" id="KW-0413">Isomerase</keyword>
<evidence type="ECO:0000256" key="2">
    <source>
        <dbReference type="ARBA" id="ARBA00023110"/>
    </source>
</evidence>
<reference evidence="6" key="2">
    <citation type="submission" date="2023-01" db="EMBL/GenBank/DDBJ databases">
        <authorList>
            <person name="Sun Q."/>
            <person name="Evtushenko L."/>
        </authorList>
    </citation>
    <scope>NUCLEOTIDE SEQUENCE</scope>
    <source>
        <strain evidence="6">VKM Ac-1401</strain>
    </source>
</reference>
<evidence type="ECO:0000313" key="6">
    <source>
        <dbReference type="EMBL" id="GLJ78233.1"/>
    </source>
</evidence>